<evidence type="ECO:0000313" key="3">
    <source>
        <dbReference type="Proteomes" id="UP000218831"/>
    </source>
</evidence>
<sequence length="152" mass="17339">MTNWQRTFAFISGALVFGLLFIIISNSFIQYVAHEGATGYLFLFGFGLIFLNLNFGISRRFAIKALNPDGIAYTMAFLTILPTIFWVYTKNVGLSALQPAFVLTVIFSAFLGAYYGLRRGAIKRQRYIQRLRDEKQDIPNSLKRPHDDLNKN</sequence>
<feature type="transmembrane region" description="Helical" evidence="1">
    <location>
        <begin position="39"/>
        <end position="58"/>
    </location>
</feature>
<evidence type="ECO:0000313" key="2">
    <source>
        <dbReference type="EMBL" id="PAU94965.1"/>
    </source>
</evidence>
<proteinExistence type="predicted"/>
<evidence type="ECO:0008006" key="4">
    <source>
        <dbReference type="Google" id="ProtNLM"/>
    </source>
</evidence>
<dbReference type="Proteomes" id="UP000218831">
    <property type="component" value="Unassembled WGS sequence"/>
</dbReference>
<keyword evidence="1" id="KW-0812">Transmembrane</keyword>
<keyword evidence="1" id="KW-0472">Membrane</keyword>
<feature type="transmembrane region" description="Helical" evidence="1">
    <location>
        <begin position="70"/>
        <end position="88"/>
    </location>
</feature>
<evidence type="ECO:0000256" key="1">
    <source>
        <dbReference type="SAM" id="Phobius"/>
    </source>
</evidence>
<dbReference type="RefSeq" id="WP_095605832.1">
    <property type="nucleotide sequence ID" value="NZ_NSKE01000003.1"/>
</dbReference>
<comment type="caution">
    <text evidence="2">The sequence shown here is derived from an EMBL/GenBank/DDBJ whole genome shotgun (WGS) entry which is preliminary data.</text>
</comment>
<accession>A0A2A2GDP3</accession>
<name>A0A2A2GDP3_9BACT</name>
<gene>
    <name evidence="2" type="ORF">CK503_05735</name>
</gene>
<feature type="transmembrane region" description="Helical" evidence="1">
    <location>
        <begin position="7"/>
        <end position="33"/>
    </location>
</feature>
<feature type="transmembrane region" description="Helical" evidence="1">
    <location>
        <begin position="100"/>
        <end position="117"/>
    </location>
</feature>
<organism evidence="2 3">
    <name type="scientific">Fodinibius salipaludis</name>
    <dbReference type="NCBI Taxonomy" id="2032627"/>
    <lineage>
        <taxon>Bacteria</taxon>
        <taxon>Pseudomonadati</taxon>
        <taxon>Balneolota</taxon>
        <taxon>Balneolia</taxon>
        <taxon>Balneolales</taxon>
        <taxon>Balneolaceae</taxon>
        <taxon>Fodinibius</taxon>
    </lineage>
</organism>
<dbReference type="EMBL" id="NSKE01000003">
    <property type="protein sequence ID" value="PAU94965.1"/>
    <property type="molecule type" value="Genomic_DNA"/>
</dbReference>
<dbReference type="AlphaFoldDB" id="A0A2A2GDP3"/>
<keyword evidence="1" id="KW-1133">Transmembrane helix</keyword>
<dbReference type="OrthoDB" id="1524544at2"/>
<reference evidence="2 3" key="1">
    <citation type="submission" date="2017-08" db="EMBL/GenBank/DDBJ databases">
        <title>Aliifodinibius alkalisoli sp. nov., isolated from saline alkaline soil.</title>
        <authorList>
            <person name="Liu D."/>
            <person name="Zhang G."/>
        </authorList>
    </citation>
    <scope>NUCLEOTIDE SEQUENCE [LARGE SCALE GENOMIC DNA]</scope>
    <source>
        <strain evidence="2 3">WN023</strain>
    </source>
</reference>
<keyword evidence="3" id="KW-1185">Reference proteome</keyword>
<protein>
    <recommendedName>
        <fullName evidence="4">Permease</fullName>
    </recommendedName>
</protein>